<evidence type="ECO:0000256" key="3">
    <source>
        <dbReference type="ARBA" id="ARBA00022793"/>
    </source>
</evidence>
<dbReference type="PROSITE" id="PS00392">
    <property type="entry name" value="DDC_GAD_HDC_YDC"/>
    <property type="match status" value="1"/>
</dbReference>
<dbReference type="InterPro" id="IPR015421">
    <property type="entry name" value="PyrdxlP-dep_Trfase_major"/>
</dbReference>
<dbReference type="InterPro" id="IPR021115">
    <property type="entry name" value="Pyridoxal-P_BS"/>
</dbReference>
<dbReference type="PANTHER" id="PTHR45677">
    <property type="entry name" value="GLUTAMATE DECARBOXYLASE-RELATED"/>
    <property type="match status" value="1"/>
</dbReference>
<keyword evidence="5 6" id="KW-0456">Lyase</keyword>
<protein>
    <submittedName>
        <fullName evidence="8">Acidic amino acid decarboxylase GADL1</fullName>
    </submittedName>
</protein>
<dbReference type="InterPro" id="IPR015424">
    <property type="entry name" value="PyrdxlP-dep_Trfase"/>
</dbReference>
<evidence type="ECO:0000256" key="2">
    <source>
        <dbReference type="ARBA" id="ARBA00009533"/>
    </source>
</evidence>
<keyword evidence="7" id="KW-1185">Reference proteome</keyword>
<name>A0ABM1ILX4_POLDO</name>
<reference evidence="8" key="1">
    <citation type="submission" date="2025-08" db="UniProtKB">
        <authorList>
            <consortium name="RefSeq"/>
        </authorList>
    </citation>
    <scope>IDENTIFICATION</scope>
    <source>
        <tissue evidence="8">Whole body</tissue>
    </source>
</reference>
<keyword evidence="4 6" id="KW-0663">Pyridoxal phosphate</keyword>
<dbReference type="InterPro" id="IPR002129">
    <property type="entry name" value="PyrdxlP-dep_de-COase"/>
</dbReference>
<dbReference type="Pfam" id="PF00282">
    <property type="entry name" value="Pyridoxal_deC"/>
    <property type="match status" value="1"/>
</dbReference>
<dbReference type="RefSeq" id="XP_015181211.1">
    <property type="nucleotide sequence ID" value="XM_015325725.1"/>
</dbReference>
<dbReference type="PANTHER" id="PTHR45677:SF8">
    <property type="entry name" value="CYSTEINE SULFINIC ACID DECARBOXYLASE"/>
    <property type="match status" value="1"/>
</dbReference>
<comment type="cofactor">
    <cofactor evidence="1 6">
        <name>pyridoxal 5'-phosphate</name>
        <dbReference type="ChEBI" id="CHEBI:597326"/>
    </cofactor>
</comment>
<evidence type="ECO:0000256" key="6">
    <source>
        <dbReference type="RuleBase" id="RU000382"/>
    </source>
</evidence>
<evidence type="ECO:0000256" key="5">
    <source>
        <dbReference type="ARBA" id="ARBA00023239"/>
    </source>
</evidence>
<organism evidence="7 8">
    <name type="scientific">Polistes dominula</name>
    <name type="common">European paper wasp</name>
    <name type="synonym">Vespa dominula</name>
    <dbReference type="NCBI Taxonomy" id="743375"/>
    <lineage>
        <taxon>Eukaryota</taxon>
        <taxon>Metazoa</taxon>
        <taxon>Ecdysozoa</taxon>
        <taxon>Arthropoda</taxon>
        <taxon>Hexapoda</taxon>
        <taxon>Insecta</taxon>
        <taxon>Pterygota</taxon>
        <taxon>Neoptera</taxon>
        <taxon>Endopterygota</taxon>
        <taxon>Hymenoptera</taxon>
        <taxon>Apocrita</taxon>
        <taxon>Aculeata</taxon>
        <taxon>Vespoidea</taxon>
        <taxon>Vespidae</taxon>
        <taxon>Polistinae</taxon>
        <taxon>Polistini</taxon>
        <taxon>Polistes</taxon>
    </lineage>
</organism>
<sequence length="506" mass="57238">MVRTAFSLNEVLSTTFTMSVAGNDNGILKLLEDLLRILKEENIFDPNAPVVNFRHPTDLKELFSFKLSQDGSTPEAMDTVIRKIIKYSVKTFSPNFHNQLFAGVDKYGMVGAWLTEILNTSQYTYEVGPVFTLIEQEIINECLKLVGYPLMPDADGIFCPGGSISNMYAMVMARYKALPDIKKKGASTFPALACFTSEESHYSIMKAAHWLGIGTDQVYKIKTDESGKMIPAELRNAIQEAKSNNKLPFFVNATCGTTVLGAIDPLHEISRICKDESLWMHVDACLGGTLLLCNTYRERLTGIELSDSISWNPHKMLGVPLQCSVFLVKGKKALHETNCAGAKYLFQQDKFYDVSYDTGDKSVQCGRKVDAMKFWLMWKAYGSIGLDISVQIAMSAAEYFKDRIKFIDGFRLVLPDFECNTICFWYIPSSMRGQEETQEWWDELSRITTSIKEKMVLDGTLMIGYTPLPNKNLVNFFRMVVTCHPPPSHTDMDYTIKLFQKYGEKY</sequence>
<evidence type="ECO:0000313" key="8">
    <source>
        <dbReference type="RefSeq" id="XP_015181211.1"/>
    </source>
</evidence>
<dbReference type="Gene3D" id="3.90.1150.170">
    <property type="match status" value="1"/>
</dbReference>
<evidence type="ECO:0000256" key="4">
    <source>
        <dbReference type="ARBA" id="ARBA00022898"/>
    </source>
</evidence>
<evidence type="ECO:0000313" key="7">
    <source>
        <dbReference type="Proteomes" id="UP000694924"/>
    </source>
</evidence>
<accession>A0ABM1ILX4</accession>
<dbReference type="GeneID" id="107068896"/>
<gene>
    <name evidence="8" type="primary">LOC107068896</name>
</gene>
<evidence type="ECO:0000256" key="1">
    <source>
        <dbReference type="ARBA" id="ARBA00001933"/>
    </source>
</evidence>
<dbReference type="SUPFAM" id="SSF53383">
    <property type="entry name" value="PLP-dependent transferases"/>
    <property type="match status" value="1"/>
</dbReference>
<comment type="similarity">
    <text evidence="2 6">Belongs to the group II decarboxylase family.</text>
</comment>
<keyword evidence="3" id="KW-0210">Decarboxylase</keyword>
<proteinExistence type="inferred from homology"/>
<dbReference type="Proteomes" id="UP000694924">
    <property type="component" value="Unplaced"/>
</dbReference>
<dbReference type="CDD" id="cd06450">
    <property type="entry name" value="DOPA_deC_like"/>
    <property type="match status" value="1"/>
</dbReference>
<dbReference type="Gene3D" id="3.40.640.10">
    <property type="entry name" value="Type I PLP-dependent aspartate aminotransferase-like (Major domain)"/>
    <property type="match status" value="1"/>
</dbReference>